<protein>
    <recommendedName>
        <fullName evidence="3">Sel1 repeat family protein</fullName>
    </recommendedName>
</protein>
<dbReference type="Gene3D" id="1.25.40.10">
    <property type="entry name" value="Tetratricopeptide repeat domain"/>
    <property type="match status" value="1"/>
</dbReference>
<dbReference type="InParanoid" id="W0DS83"/>
<dbReference type="Proteomes" id="UP000005380">
    <property type="component" value="Chromosome"/>
</dbReference>
<accession>W0DS83</accession>
<dbReference type="SMART" id="SM00671">
    <property type="entry name" value="SEL1"/>
    <property type="match status" value="2"/>
</dbReference>
<evidence type="ECO:0000313" key="1">
    <source>
        <dbReference type="EMBL" id="AHF01495.1"/>
    </source>
</evidence>
<dbReference type="OrthoDB" id="9204495at2"/>
<evidence type="ECO:0008006" key="3">
    <source>
        <dbReference type="Google" id="ProtNLM"/>
    </source>
</evidence>
<sequence length="150" mass="16750">MLFRSSVRFIALIMLIGLGFVSLNSQASTSVPTLSIEFHEASQAYALGDYVTAYKMFLPMAEQGNVFAQFALGQIYRFGQGREINFAPSLYWYQQAAKQEYGVAQSHLGEMYLQGLGTEPDKVQAAYWFNRACENRCSEGCKNLAALSNE</sequence>
<reference evidence="1 2" key="1">
    <citation type="submission" date="2013-12" db="EMBL/GenBank/DDBJ databases">
        <authorList>
            <consortium name="DOE Joint Genome Institute"/>
            <person name="Kappler U."/>
            <person name="Huntemann M."/>
            <person name="Han J."/>
            <person name="Chen A."/>
            <person name="Kyrpides N."/>
            <person name="Mavromatis K."/>
            <person name="Markowitz V."/>
            <person name="Palaniappan K."/>
            <person name="Ivanova N."/>
            <person name="Schaumberg A."/>
            <person name="Pati A."/>
            <person name="Liolios K."/>
            <person name="Nordberg H.P."/>
            <person name="Cantor M.N."/>
            <person name="Hua S.X."/>
            <person name="Woyke T."/>
        </authorList>
    </citation>
    <scope>NUCLEOTIDE SEQUENCE [LARGE SCALE GENOMIC DNA]</scope>
    <source>
        <strain evidence="2">AL2</strain>
    </source>
</reference>
<dbReference type="eggNOG" id="COG0790">
    <property type="taxonomic scope" value="Bacteria"/>
</dbReference>
<gene>
    <name evidence="1" type="ORF">THIAE_06755</name>
</gene>
<organism evidence="1 2">
    <name type="scientific">Thiomicrospira aerophila AL3</name>
    <dbReference type="NCBI Taxonomy" id="717772"/>
    <lineage>
        <taxon>Bacteria</taxon>
        <taxon>Pseudomonadati</taxon>
        <taxon>Pseudomonadota</taxon>
        <taxon>Gammaproteobacteria</taxon>
        <taxon>Thiotrichales</taxon>
        <taxon>Piscirickettsiaceae</taxon>
        <taxon>Thiomicrospira</taxon>
    </lineage>
</organism>
<evidence type="ECO:0000313" key="2">
    <source>
        <dbReference type="Proteomes" id="UP000005380"/>
    </source>
</evidence>
<name>W0DS83_9GAMM</name>
<dbReference type="AlphaFoldDB" id="W0DS83"/>
<dbReference type="KEGG" id="tao:THIAE_06755"/>
<dbReference type="SUPFAM" id="SSF81901">
    <property type="entry name" value="HCP-like"/>
    <property type="match status" value="1"/>
</dbReference>
<dbReference type="STRING" id="717772.THIAE_06755"/>
<dbReference type="HOGENOM" id="CLU_000288_36_8_6"/>
<proteinExistence type="predicted"/>
<dbReference type="Pfam" id="PF08238">
    <property type="entry name" value="Sel1"/>
    <property type="match status" value="3"/>
</dbReference>
<dbReference type="PANTHER" id="PTHR11102:SF160">
    <property type="entry name" value="ERAD-ASSOCIATED E3 UBIQUITIN-PROTEIN LIGASE COMPONENT HRD3"/>
    <property type="match status" value="1"/>
</dbReference>
<dbReference type="InterPro" id="IPR050767">
    <property type="entry name" value="Sel1_AlgK"/>
</dbReference>
<dbReference type="InterPro" id="IPR011990">
    <property type="entry name" value="TPR-like_helical_dom_sf"/>
</dbReference>
<dbReference type="RefSeq" id="WP_006461028.1">
    <property type="nucleotide sequence ID" value="NZ_CP007030.1"/>
</dbReference>
<dbReference type="EMBL" id="CP007030">
    <property type="protein sequence ID" value="AHF01495.1"/>
    <property type="molecule type" value="Genomic_DNA"/>
</dbReference>
<dbReference type="PANTHER" id="PTHR11102">
    <property type="entry name" value="SEL-1-LIKE PROTEIN"/>
    <property type="match status" value="1"/>
</dbReference>
<keyword evidence="2" id="KW-1185">Reference proteome</keyword>
<dbReference type="InterPro" id="IPR006597">
    <property type="entry name" value="Sel1-like"/>
</dbReference>